<feature type="domain" description="Glycosyl transferase family 1" evidence="1">
    <location>
        <begin position="190"/>
        <end position="355"/>
    </location>
</feature>
<dbReference type="Pfam" id="PF00534">
    <property type="entry name" value="Glycos_transf_1"/>
    <property type="match status" value="1"/>
</dbReference>
<keyword evidence="3" id="KW-0808">Transferase</keyword>
<feature type="domain" description="Glycosyltransferase subfamily 4-like N-terminal" evidence="2">
    <location>
        <begin position="13"/>
        <end position="178"/>
    </location>
</feature>
<proteinExistence type="predicted"/>
<organism evidence="3">
    <name type="scientific">Acidithiobacillus ferrianus</name>
    <dbReference type="NCBI Taxonomy" id="2678518"/>
    <lineage>
        <taxon>Bacteria</taxon>
        <taxon>Pseudomonadati</taxon>
        <taxon>Pseudomonadota</taxon>
        <taxon>Acidithiobacillia</taxon>
        <taxon>Acidithiobacillales</taxon>
        <taxon>Acidithiobacillaceae</taxon>
        <taxon>Acidithiobacillus</taxon>
    </lineage>
</organism>
<reference evidence="3" key="1">
    <citation type="submission" date="2019-11" db="EMBL/GenBank/DDBJ databases">
        <title>Acidithiobacillus ferrianus sp. nov.: a facultatively anaerobic and extremely acidophilic chemolithoautotroph.</title>
        <authorList>
            <person name="Norris P.R."/>
            <person name="Falagan C."/>
            <person name="Moya-Beltran A."/>
            <person name="Castro M."/>
            <person name="Quatrini R."/>
            <person name="Johnson D.B."/>
        </authorList>
    </citation>
    <scope>NUCLEOTIDE SEQUENCE [LARGE SCALE GENOMIC DNA]</scope>
    <source>
        <strain evidence="3">MG</strain>
    </source>
</reference>
<dbReference type="EMBL" id="WNJL01000022">
    <property type="protein sequence ID" value="NDU41891.1"/>
    <property type="molecule type" value="Genomic_DNA"/>
</dbReference>
<comment type="caution">
    <text evidence="3">The sequence shown here is derived from an EMBL/GenBank/DDBJ whole genome shotgun (WGS) entry which is preliminary data.</text>
</comment>
<dbReference type="Pfam" id="PF13439">
    <property type="entry name" value="Glyco_transf_4"/>
    <property type="match status" value="1"/>
</dbReference>
<dbReference type="InterPro" id="IPR028098">
    <property type="entry name" value="Glyco_trans_4-like_N"/>
</dbReference>
<evidence type="ECO:0000259" key="2">
    <source>
        <dbReference type="Pfam" id="PF13439"/>
    </source>
</evidence>
<dbReference type="AlphaFoldDB" id="A0A845U7S5"/>
<evidence type="ECO:0000313" key="3">
    <source>
        <dbReference type="EMBL" id="NDU41891.1"/>
    </source>
</evidence>
<dbReference type="GO" id="GO:0016757">
    <property type="term" value="F:glycosyltransferase activity"/>
    <property type="evidence" value="ECO:0007669"/>
    <property type="project" value="InterPro"/>
</dbReference>
<name>A0A845U7S5_9PROT</name>
<gene>
    <name evidence="3" type="ORF">GL267_04300</name>
</gene>
<dbReference type="SUPFAM" id="SSF53756">
    <property type="entry name" value="UDP-Glycosyltransferase/glycogen phosphorylase"/>
    <property type="match status" value="1"/>
</dbReference>
<dbReference type="Gene3D" id="3.40.50.2000">
    <property type="entry name" value="Glycogen Phosphorylase B"/>
    <property type="match status" value="2"/>
</dbReference>
<dbReference type="PANTHER" id="PTHR12526">
    <property type="entry name" value="GLYCOSYLTRANSFERASE"/>
    <property type="match status" value="1"/>
</dbReference>
<accession>A0A845U7S5</accession>
<protein>
    <submittedName>
        <fullName evidence="3">Glycosyltransferase</fullName>
    </submittedName>
</protein>
<dbReference type="RefSeq" id="WP_163096892.1">
    <property type="nucleotide sequence ID" value="NZ_CP127523.1"/>
</dbReference>
<dbReference type="InterPro" id="IPR001296">
    <property type="entry name" value="Glyco_trans_1"/>
</dbReference>
<dbReference type="CDD" id="cd03801">
    <property type="entry name" value="GT4_PimA-like"/>
    <property type="match status" value="1"/>
</dbReference>
<sequence length="390" mass="42706">MKILFVDQTAKLGGGELALLEIVKHYRTESKVILFEDGPLVSELQQRDVPVGIIKSAQSISCIRRSSRIPLTSVAAMVKMARDLAVEAKNFDYIFANSQKAGLLSVLASHLSKKPVIWYLHDILTSEHFGRAQLFAAKYTARRSNQILVNSEATRDSLIALTSREKDVHLVYNAFDTATYGRSSKAENANTRRQLGFDKRPLVGLFGRLAPWKGQDVFLRALTQMPAVQGMIVGSPLFGEDTYAESLRRDVHDFGLSERVKFLDFQKDIPSLMGACDVVAHTSIAPEPFGRVVVEGMLAGKPVVASQTGGPNEIIEHGVTGVLYAPGDVQALSHSVMSVIDNPEAAATMGRCGRESALRRFSLEGMYTRLDEVIQVPLQTVGHPILSTSP</sequence>
<evidence type="ECO:0000259" key="1">
    <source>
        <dbReference type="Pfam" id="PF00534"/>
    </source>
</evidence>